<evidence type="ECO:0000256" key="4">
    <source>
        <dbReference type="ARBA" id="ARBA00022884"/>
    </source>
</evidence>
<dbReference type="NCBIfam" id="NF000337">
    <property type="entry name" value="erm_SHROVE"/>
    <property type="match status" value="1"/>
</dbReference>
<feature type="binding site" evidence="5">
    <location>
        <position position="70"/>
    </location>
    <ligand>
        <name>S-adenosyl-L-methionine</name>
        <dbReference type="ChEBI" id="CHEBI:59789"/>
    </ligand>
</feature>
<dbReference type="GO" id="GO:0005829">
    <property type="term" value="C:cytosol"/>
    <property type="evidence" value="ECO:0007669"/>
    <property type="project" value="TreeGrafter"/>
</dbReference>
<dbReference type="Pfam" id="PF00398">
    <property type="entry name" value="RrnaAD"/>
    <property type="match status" value="1"/>
</dbReference>
<dbReference type="InterPro" id="IPR020596">
    <property type="entry name" value="rRNA_Ade_Mease_Trfase_CS"/>
</dbReference>
<name>A0A6F8YMK4_9ACTN</name>
<proteinExistence type="inferred from homology"/>
<dbReference type="KEGG" id="psuu:Psuf_044740"/>
<keyword evidence="1 5" id="KW-0489">Methyltransferase</keyword>
<protein>
    <submittedName>
        <fullName evidence="7">23S rRNA (Adenine(2058)-N(6))-methyltransferase Erm(O)</fullName>
    </submittedName>
</protein>
<dbReference type="EMBL" id="AP022871">
    <property type="protein sequence ID" value="BCB87161.1"/>
    <property type="molecule type" value="Genomic_DNA"/>
</dbReference>
<evidence type="ECO:0000256" key="5">
    <source>
        <dbReference type="PROSITE-ProRule" id="PRU01026"/>
    </source>
</evidence>
<keyword evidence="4 5" id="KW-0694">RNA-binding</keyword>
<evidence type="ECO:0000256" key="2">
    <source>
        <dbReference type="ARBA" id="ARBA00022679"/>
    </source>
</evidence>
<feature type="binding site" evidence="5">
    <location>
        <position position="49"/>
    </location>
    <ligand>
        <name>S-adenosyl-L-methionine</name>
        <dbReference type="ChEBI" id="CHEBI:59789"/>
    </ligand>
</feature>
<comment type="similarity">
    <text evidence="5">Belongs to the class I-like SAM-binding methyltransferase superfamily. rRNA adenine N(6)-methyltransferase family.</text>
</comment>
<comment type="caution">
    <text evidence="5">Lacks conserved residue(s) required for the propagation of feature annotation.</text>
</comment>
<dbReference type="PROSITE" id="PS01131">
    <property type="entry name" value="RRNA_A_DIMETH"/>
    <property type="match status" value="1"/>
</dbReference>
<dbReference type="SMART" id="SM00650">
    <property type="entry name" value="rADc"/>
    <property type="match status" value="1"/>
</dbReference>
<dbReference type="CDD" id="cd02440">
    <property type="entry name" value="AdoMet_MTases"/>
    <property type="match status" value="1"/>
</dbReference>
<feature type="domain" description="Ribosomal RNA adenine methylase transferase N-terminal" evidence="6">
    <location>
        <begin position="29"/>
        <end position="189"/>
    </location>
</feature>
<dbReference type="InterPro" id="IPR001737">
    <property type="entry name" value="KsgA/Erm"/>
</dbReference>
<evidence type="ECO:0000256" key="1">
    <source>
        <dbReference type="ARBA" id="ARBA00022603"/>
    </source>
</evidence>
<feature type="binding site" evidence="5">
    <location>
        <position position="107"/>
    </location>
    <ligand>
        <name>S-adenosyl-L-methionine</name>
        <dbReference type="ChEBI" id="CHEBI:59789"/>
    </ligand>
</feature>
<reference evidence="7 8" key="1">
    <citation type="submission" date="2020-03" db="EMBL/GenBank/DDBJ databases">
        <title>Whole genome shotgun sequence of Phytohabitans suffuscus NBRC 105367.</title>
        <authorList>
            <person name="Komaki H."/>
            <person name="Tamura T."/>
        </authorList>
    </citation>
    <scope>NUCLEOTIDE SEQUENCE [LARGE SCALE GENOMIC DNA]</scope>
    <source>
        <strain evidence="7 8">NBRC 105367</strain>
    </source>
</reference>
<reference evidence="7 8" key="2">
    <citation type="submission" date="2020-03" db="EMBL/GenBank/DDBJ databases">
        <authorList>
            <person name="Ichikawa N."/>
            <person name="Kimura A."/>
            <person name="Kitahashi Y."/>
            <person name="Uohara A."/>
        </authorList>
    </citation>
    <scope>NUCLEOTIDE SEQUENCE [LARGE SCALE GENOMIC DNA]</scope>
    <source>
        <strain evidence="7 8">NBRC 105367</strain>
    </source>
</reference>
<keyword evidence="3 5" id="KW-0949">S-adenosyl-L-methionine</keyword>
<dbReference type="PROSITE" id="PS51689">
    <property type="entry name" value="SAM_RNA_A_N6_MT"/>
    <property type="match status" value="1"/>
</dbReference>
<evidence type="ECO:0000313" key="7">
    <source>
        <dbReference type="EMBL" id="BCB87161.1"/>
    </source>
</evidence>
<dbReference type="AlphaFoldDB" id="A0A6F8YMK4"/>
<evidence type="ECO:0000259" key="6">
    <source>
        <dbReference type="SMART" id="SM00650"/>
    </source>
</evidence>
<evidence type="ECO:0000313" key="8">
    <source>
        <dbReference type="Proteomes" id="UP000503011"/>
    </source>
</evidence>
<feature type="binding site" evidence="5">
    <location>
        <position position="24"/>
    </location>
    <ligand>
        <name>S-adenosyl-L-methionine</name>
        <dbReference type="ChEBI" id="CHEBI:59789"/>
    </ligand>
</feature>
<organism evidence="7 8">
    <name type="scientific">Phytohabitans suffuscus</name>
    <dbReference type="NCBI Taxonomy" id="624315"/>
    <lineage>
        <taxon>Bacteria</taxon>
        <taxon>Bacillati</taxon>
        <taxon>Actinomycetota</taxon>
        <taxon>Actinomycetes</taxon>
        <taxon>Micromonosporales</taxon>
        <taxon>Micromonosporaceae</taxon>
    </lineage>
</organism>
<feature type="binding site" evidence="5">
    <location>
        <position position="91"/>
    </location>
    <ligand>
        <name>S-adenosyl-L-methionine</name>
        <dbReference type="ChEBI" id="CHEBI:59789"/>
    </ligand>
</feature>
<keyword evidence="8" id="KW-1185">Reference proteome</keyword>
<dbReference type="Proteomes" id="UP000503011">
    <property type="component" value="Chromosome"/>
</dbReference>
<dbReference type="PANTHER" id="PTHR11727:SF7">
    <property type="entry name" value="DIMETHYLADENOSINE TRANSFERASE-RELATED"/>
    <property type="match status" value="1"/>
</dbReference>
<keyword evidence="2 5" id="KW-0808">Transferase</keyword>
<gene>
    <name evidence="7" type="ORF">Psuf_044740</name>
</gene>
<dbReference type="PANTHER" id="PTHR11727">
    <property type="entry name" value="DIMETHYLADENOSINE TRANSFERASE"/>
    <property type="match status" value="1"/>
</dbReference>
<evidence type="ECO:0000256" key="3">
    <source>
        <dbReference type="ARBA" id="ARBA00022691"/>
    </source>
</evidence>
<dbReference type="GO" id="GO:0003723">
    <property type="term" value="F:RNA binding"/>
    <property type="evidence" value="ECO:0007669"/>
    <property type="project" value="UniProtKB-UniRule"/>
</dbReference>
<dbReference type="InterPro" id="IPR029063">
    <property type="entry name" value="SAM-dependent_MTases_sf"/>
</dbReference>
<dbReference type="NCBIfam" id="NF000499">
    <property type="entry name" value="Erm23S_rRNA_broad"/>
    <property type="match status" value="1"/>
</dbReference>
<dbReference type="SUPFAM" id="SSF53335">
    <property type="entry name" value="S-adenosyl-L-methionine-dependent methyltransferases"/>
    <property type="match status" value="1"/>
</dbReference>
<dbReference type="InterPro" id="IPR023165">
    <property type="entry name" value="rRNA_Ade_diMease-like_C"/>
</dbReference>
<accession>A0A6F8YMK4</accession>
<dbReference type="InterPro" id="IPR020598">
    <property type="entry name" value="rRNA_Ade_methylase_Trfase_N"/>
</dbReference>
<dbReference type="Gene3D" id="3.40.50.150">
    <property type="entry name" value="Vaccinia Virus protein VP39"/>
    <property type="match status" value="1"/>
</dbReference>
<dbReference type="GO" id="GO:0000179">
    <property type="term" value="F:rRNA (adenine-N6,N6-)-dimethyltransferase activity"/>
    <property type="evidence" value="ECO:0007669"/>
    <property type="project" value="UniProtKB-UniRule"/>
</dbReference>
<dbReference type="Gene3D" id="1.10.8.100">
    <property type="entry name" value="Ribosomal RNA adenine dimethylase-like, domain 2"/>
    <property type="match status" value="1"/>
</dbReference>
<sequence length="266" mass="29985">MAHNTQPIRNERDRTRRVLSQTFLHAPAELDRVVRVAAPGRDDLVLEVGAGDGRLTRRLAEAAGRVVAYEVDPGLATTLAVPRNVAVRHQDFLTARPPREPFTVVGNIPYALTAPIVRWCLRAPALTSATLVTQLEYARKRTGDYGRWSRLTVSTWPEFHWGLSGRIPRRAFRPVPRVDSGILRLERRPVPLVPHQRMPAYQSFVDLGFGGVGGSLHASLRQRYPARRVDGAFRAARLDVSTVVSHVWPEQWLLLFRLLWSFRGQG</sequence>